<organism evidence="4 5">
    <name type="scientific">Metabacillus indicus</name>
    <name type="common">Bacillus indicus</name>
    <dbReference type="NCBI Taxonomy" id="246786"/>
    <lineage>
        <taxon>Bacteria</taxon>
        <taxon>Bacillati</taxon>
        <taxon>Bacillota</taxon>
        <taxon>Bacilli</taxon>
        <taxon>Bacillales</taxon>
        <taxon>Bacillaceae</taxon>
        <taxon>Metabacillus</taxon>
    </lineage>
</organism>
<evidence type="ECO:0000256" key="1">
    <source>
        <dbReference type="SAM" id="SignalP"/>
    </source>
</evidence>
<dbReference type="AlphaFoldDB" id="A0A084GXW0"/>
<dbReference type="InterPro" id="IPR052354">
    <property type="entry name" value="Cell_Wall_Dynamics_Protein"/>
</dbReference>
<dbReference type="PANTHER" id="PTHR34408">
    <property type="entry name" value="FAMILY PROTEIN, PUTATIVE-RELATED"/>
    <property type="match status" value="1"/>
</dbReference>
<dbReference type="InterPro" id="IPR003646">
    <property type="entry name" value="SH3-like_bac-type"/>
</dbReference>
<dbReference type="SMART" id="SM00047">
    <property type="entry name" value="LYZ2"/>
    <property type="match status" value="1"/>
</dbReference>
<dbReference type="EMBL" id="JNVC02000005">
    <property type="protein sequence ID" value="KEZ52172.1"/>
    <property type="molecule type" value="Genomic_DNA"/>
</dbReference>
<dbReference type="InterPro" id="IPR002901">
    <property type="entry name" value="MGlyc_endo_b_GlcNAc-like_dom"/>
</dbReference>
<feature type="domain" description="SH3b" evidence="3">
    <location>
        <begin position="658"/>
        <end position="730"/>
    </location>
</feature>
<feature type="domain" description="SH3b" evidence="3">
    <location>
        <begin position="188"/>
        <end position="253"/>
    </location>
</feature>
<sequence length="731" mass="80986">MKKLVLSFLAASVLIAAADEANPESAKQSATNIGGSTSAKSFTYKPQTELASVKINGVLYGTTLKNASIKNGYLSTNKVLGTIQPNVPLTVLESKNGHYRVIAPYIRGWIASSNVKVRTAPVPFQEKQAVSKVNGTIIRNGYMPHNKQVGTLTLNQHASIIDLKNGYYRVVAGNTRGWVYYKDLQLMPEGVYYGTTLAKETSVKNGFSETSKVISSLNHSTPLTVLETKNGHHRVIAPYTRGWIKTTEVSIQTKAVPFEEKNGKAKTNGVTVRNGYMPHNTKVGSLQLNSRVKIIDLKNGFYRVIADNTRGWVSHNSIALIETDQPVEEPKPPLEPVLVPKEGIVTASALNVRNSPDGQIIGTLTYGQDVKISDLSGAWYKIQSGNLSGWASSSFIDALPLGNDTYQYINLRKPANITADQINLYISEFEKLTGKKSIIAGKGQSFINVGKKYGVNELFLAALAIHESAYGTSYIATTKNNLFGLGAFDIAPFDAAYYFYDIEQNISYQAAFLRSKYLTPGDYRYNGPYLGNKSGGLNVKYSTDEDWGQKIASHMNKMKQMDVGYYDSAQTMNVSLSPYSPPEYQDNYPNNIIALAKSDLPLYESKNGAKTGTIPKNNTFAVTAKTNDYWMIIRFQGKQYWTKAPFSTYNQHFSIYNLLRIRVTGTELNVRQDPSTSANVVGKLKNFTHIQGIMDSNNQVIMDTTKNWYKITTPTIPVGWVHKSYVDRVFP</sequence>
<protein>
    <recommendedName>
        <fullName evidence="6">Peptide-binding protein</fullName>
    </recommendedName>
</protein>
<dbReference type="GO" id="GO:0004040">
    <property type="term" value="F:amidase activity"/>
    <property type="evidence" value="ECO:0007669"/>
    <property type="project" value="InterPro"/>
</dbReference>
<evidence type="ECO:0000313" key="4">
    <source>
        <dbReference type="EMBL" id="KEZ52172.1"/>
    </source>
</evidence>
<dbReference type="Pfam" id="PF08239">
    <property type="entry name" value="SH3_3"/>
    <property type="match status" value="3"/>
</dbReference>
<keyword evidence="1" id="KW-0732">Signal</keyword>
<dbReference type="Pfam" id="PF01832">
    <property type="entry name" value="Glucosaminidase"/>
    <property type="match status" value="1"/>
</dbReference>
<feature type="domain" description="SH3b" evidence="3">
    <location>
        <begin position="260"/>
        <end position="321"/>
    </location>
</feature>
<dbReference type="Gene3D" id="1.10.530.10">
    <property type="match status" value="1"/>
</dbReference>
<accession>A0A084GXW0</accession>
<gene>
    <name evidence="4" type="ORF">GS18_0213935</name>
</gene>
<evidence type="ECO:0000259" key="2">
    <source>
        <dbReference type="SMART" id="SM00047"/>
    </source>
</evidence>
<evidence type="ECO:0000313" key="5">
    <source>
        <dbReference type="Proteomes" id="UP000028549"/>
    </source>
</evidence>
<proteinExistence type="predicted"/>
<feature type="domain" description="SH3b" evidence="3">
    <location>
        <begin position="126"/>
        <end position="185"/>
    </location>
</feature>
<feature type="signal peptide" evidence="1">
    <location>
        <begin position="1"/>
        <end position="18"/>
    </location>
</feature>
<evidence type="ECO:0000259" key="3">
    <source>
        <dbReference type="SMART" id="SM00287"/>
    </source>
</evidence>
<dbReference type="OrthoDB" id="9816557at2"/>
<feature type="domain" description="SH3b" evidence="3">
    <location>
        <begin position="55"/>
        <end position="119"/>
    </location>
</feature>
<dbReference type="Proteomes" id="UP000028549">
    <property type="component" value="Unassembled WGS sequence"/>
</dbReference>
<feature type="domain" description="SH3b" evidence="3">
    <location>
        <begin position="340"/>
        <end position="399"/>
    </location>
</feature>
<reference evidence="4 5" key="1">
    <citation type="journal article" date="2005" name="Int. J. Syst. Evol. Microbiol.">
        <title>Bacillus cibi sp. nov., isolated from jeotgal, a traditional Korean fermented seafood.</title>
        <authorList>
            <person name="Yoon J.H."/>
            <person name="Lee C.H."/>
            <person name="Oh T.K."/>
        </authorList>
    </citation>
    <scope>NUCLEOTIDE SEQUENCE [LARGE SCALE GENOMIC DNA]</scope>
    <source>
        <strain evidence="4 5">DSM 16189</strain>
    </source>
</reference>
<name>A0A084GXW0_METID</name>
<dbReference type="SMART" id="SM00287">
    <property type="entry name" value="SH3b"/>
    <property type="match status" value="6"/>
</dbReference>
<dbReference type="PANTHER" id="PTHR34408:SF1">
    <property type="entry name" value="GLYCOSYL HYDROLASE FAMILY 19 DOMAIN-CONTAINING PROTEIN HI_1415"/>
    <property type="match status" value="1"/>
</dbReference>
<feature type="domain" description="Mannosyl-glycoprotein endo-beta-N-acetylglucosamidase-like" evidence="2">
    <location>
        <begin position="431"/>
        <end position="567"/>
    </location>
</feature>
<keyword evidence="5" id="KW-1185">Reference proteome</keyword>
<dbReference type="RefSeq" id="WP_029567005.1">
    <property type="nucleotide sequence ID" value="NZ_JNVC02000005.1"/>
</dbReference>
<comment type="caution">
    <text evidence="4">The sequence shown here is derived from an EMBL/GenBank/DDBJ whole genome shotgun (WGS) entry which is preliminary data.</text>
</comment>
<dbReference type="STRING" id="246786.GS18_0213935"/>
<evidence type="ECO:0008006" key="6">
    <source>
        <dbReference type="Google" id="ProtNLM"/>
    </source>
</evidence>
<feature type="chain" id="PRO_5039550070" description="Peptide-binding protein" evidence="1">
    <location>
        <begin position="19"/>
        <end position="731"/>
    </location>
</feature>
<dbReference type="Gene3D" id="2.30.30.40">
    <property type="entry name" value="SH3 Domains"/>
    <property type="match status" value="3"/>
</dbReference>